<name>X1JDA3_9ZZZZ</name>
<reference evidence="1" key="1">
    <citation type="journal article" date="2014" name="Front. Microbiol.">
        <title>High frequency of phylogenetically diverse reductive dehalogenase-homologous genes in deep subseafloor sedimentary metagenomes.</title>
        <authorList>
            <person name="Kawai M."/>
            <person name="Futagami T."/>
            <person name="Toyoda A."/>
            <person name="Takaki Y."/>
            <person name="Nishi S."/>
            <person name="Hori S."/>
            <person name="Arai W."/>
            <person name="Tsubouchi T."/>
            <person name="Morono Y."/>
            <person name="Uchiyama I."/>
            <person name="Ito T."/>
            <person name="Fujiyama A."/>
            <person name="Inagaki F."/>
            <person name="Takami H."/>
        </authorList>
    </citation>
    <scope>NUCLEOTIDE SEQUENCE</scope>
    <source>
        <strain evidence="1">Expedition CK06-06</strain>
    </source>
</reference>
<sequence length="39" mass="4652">RNLITGKLGKKFSYCDYLNSYRGYSRPNNGYYYKIGKIH</sequence>
<accession>X1JDA3</accession>
<protein>
    <submittedName>
        <fullName evidence="1">Uncharacterized protein</fullName>
    </submittedName>
</protein>
<comment type="caution">
    <text evidence="1">The sequence shown here is derived from an EMBL/GenBank/DDBJ whole genome shotgun (WGS) entry which is preliminary data.</text>
</comment>
<feature type="non-terminal residue" evidence="1">
    <location>
        <position position="1"/>
    </location>
</feature>
<gene>
    <name evidence="1" type="ORF">S03H2_67329</name>
</gene>
<organism evidence="1">
    <name type="scientific">marine sediment metagenome</name>
    <dbReference type="NCBI Taxonomy" id="412755"/>
    <lineage>
        <taxon>unclassified sequences</taxon>
        <taxon>metagenomes</taxon>
        <taxon>ecological metagenomes</taxon>
    </lineage>
</organism>
<evidence type="ECO:0000313" key="1">
    <source>
        <dbReference type="EMBL" id="GAH76339.1"/>
    </source>
</evidence>
<dbReference type="AlphaFoldDB" id="X1JDA3"/>
<proteinExistence type="predicted"/>
<dbReference type="EMBL" id="BARU01044059">
    <property type="protein sequence ID" value="GAH76339.1"/>
    <property type="molecule type" value="Genomic_DNA"/>
</dbReference>